<dbReference type="RefSeq" id="WP_387347488.1">
    <property type="nucleotide sequence ID" value="NZ_JBIAXI010000038.1"/>
</dbReference>
<name>A0ABW6VL65_MICFU</name>
<dbReference type="GO" id="GO:0016787">
    <property type="term" value="F:hydrolase activity"/>
    <property type="evidence" value="ECO:0007669"/>
    <property type="project" value="UniProtKB-KW"/>
</dbReference>
<evidence type="ECO:0000313" key="3">
    <source>
        <dbReference type="EMBL" id="MFF4778882.1"/>
    </source>
</evidence>
<protein>
    <submittedName>
        <fullName evidence="3">Alpha/beta fold hydrolase</fullName>
    </submittedName>
</protein>
<dbReference type="Gene3D" id="3.40.50.1820">
    <property type="entry name" value="alpha/beta hydrolase"/>
    <property type="match status" value="1"/>
</dbReference>
<feature type="chain" id="PRO_5046323567" evidence="1">
    <location>
        <begin position="19"/>
        <end position="333"/>
    </location>
</feature>
<dbReference type="Pfam" id="PF00561">
    <property type="entry name" value="Abhydrolase_1"/>
    <property type="match status" value="1"/>
</dbReference>
<proteinExistence type="predicted"/>
<accession>A0ABW6VL65</accession>
<evidence type="ECO:0000256" key="1">
    <source>
        <dbReference type="SAM" id="SignalP"/>
    </source>
</evidence>
<dbReference type="Proteomes" id="UP001602119">
    <property type="component" value="Unassembled WGS sequence"/>
</dbReference>
<dbReference type="SUPFAM" id="SSF53474">
    <property type="entry name" value="alpha/beta-Hydrolases"/>
    <property type="match status" value="1"/>
</dbReference>
<organism evidence="3 4">
    <name type="scientific">Microtetraspora fusca</name>
    <dbReference type="NCBI Taxonomy" id="1997"/>
    <lineage>
        <taxon>Bacteria</taxon>
        <taxon>Bacillati</taxon>
        <taxon>Actinomycetota</taxon>
        <taxon>Actinomycetes</taxon>
        <taxon>Streptosporangiales</taxon>
        <taxon>Streptosporangiaceae</taxon>
        <taxon>Microtetraspora</taxon>
    </lineage>
</organism>
<gene>
    <name evidence="3" type="ORF">ACFY05_39260</name>
</gene>
<comment type="caution">
    <text evidence="3">The sequence shown here is derived from an EMBL/GenBank/DDBJ whole genome shotgun (WGS) entry which is preliminary data.</text>
</comment>
<reference evidence="3 4" key="1">
    <citation type="submission" date="2024-10" db="EMBL/GenBank/DDBJ databases">
        <title>The Natural Products Discovery Center: Release of the First 8490 Sequenced Strains for Exploring Actinobacteria Biosynthetic Diversity.</title>
        <authorList>
            <person name="Kalkreuter E."/>
            <person name="Kautsar S.A."/>
            <person name="Yang D."/>
            <person name="Bader C.D."/>
            <person name="Teijaro C.N."/>
            <person name="Fluegel L."/>
            <person name="Davis C.M."/>
            <person name="Simpson J.R."/>
            <person name="Lauterbach L."/>
            <person name="Steele A.D."/>
            <person name="Gui C."/>
            <person name="Meng S."/>
            <person name="Li G."/>
            <person name="Viehrig K."/>
            <person name="Ye F."/>
            <person name="Su P."/>
            <person name="Kiefer A.F."/>
            <person name="Nichols A."/>
            <person name="Cepeda A.J."/>
            <person name="Yan W."/>
            <person name="Fan B."/>
            <person name="Jiang Y."/>
            <person name="Adhikari A."/>
            <person name="Zheng C.-J."/>
            <person name="Schuster L."/>
            <person name="Cowan T.M."/>
            <person name="Smanski M.J."/>
            <person name="Chevrette M.G."/>
            <person name="De Carvalho L.P.S."/>
            <person name="Shen B."/>
        </authorList>
    </citation>
    <scope>NUCLEOTIDE SEQUENCE [LARGE SCALE GENOMIC DNA]</scope>
    <source>
        <strain evidence="3 4">NPDC001281</strain>
    </source>
</reference>
<evidence type="ECO:0000259" key="2">
    <source>
        <dbReference type="Pfam" id="PF00561"/>
    </source>
</evidence>
<keyword evidence="3" id="KW-0378">Hydrolase</keyword>
<keyword evidence="1" id="KW-0732">Signal</keyword>
<feature type="domain" description="AB hydrolase-1" evidence="2">
    <location>
        <begin position="72"/>
        <end position="269"/>
    </location>
</feature>
<dbReference type="InterPro" id="IPR000073">
    <property type="entry name" value="AB_hydrolase_1"/>
</dbReference>
<sequence length="333" mass="35920">MLKSIAVALTLLGSGAHAPQAADPLDWKPCPGDKVGMECADLEVPVDWGKADGRTIALKLGRLKATGRSEGTVLVAYGGPGAPGIALTQSLDWWSGLRERMDIVTWDTRGYGEQFGGLGTGLPCTWTRLPLPRFPEDDAEFGRLADANRGYAEACRAKDPELFAAMSSADNARDMEAIRKALGGGKLNFYGASYAGFYGQDYARLFPGQVRTMVLDGTWNHSAADWAGQQEETARSNQRAVDRFFDWCAAAGKCRDVPGKWRKLITRADRAPIPANKDGIAYDGRDLQAFAIGSAKQGAEAWPKLARVNACARAHINRYFTDGVLPTAATVTC</sequence>
<dbReference type="InterPro" id="IPR029058">
    <property type="entry name" value="AB_hydrolase_fold"/>
</dbReference>
<keyword evidence="4" id="KW-1185">Reference proteome</keyword>
<feature type="signal peptide" evidence="1">
    <location>
        <begin position="1"/>
        <end position="18"/>
    </location>
</feature>
<evidence type="ECO:0000313" key="4">
    <source>
        <dbReference type="Proteomes" id="UP001602119"/>
    </source>
</evidence>
<dbReference type="EMBL" id="JBIAXI010000038">
    <property type="protein sequence ID" value="MFF4778882.1"/>
    <property type="molecule type" value="Genomic_DNA"/>
</dbReference>